<dbReference type="AlphaFoldDB" id="A0A2N3LS95"/>
<dbReference type="Proteomes" id="UP000233491">
    <property type="component" value="Unassembled WGS sequence"/>
</dbReference>
<dbReference type="OrthoDB" id="4537997at2"/>
<sequence>MNELSKVVPHALRHEPWLYELELDDEGWVATRGLLSALRPPRGGMADLGEADLSEMIAQSEKKRHEIAGGRIRALYGHSLPEKLLKQPAEPPGTLYHGGRQSMPSGRTDCGKPVPTSPHPRSPAAALACRSRCGRPPCRLRPTWPA</sequence>
<feature type="region of interest" description="Disordered" evidence="1">
    <location>
        <begin position="84"/>
        <end position="128"/>
    </location>
</feature>
<evidence type="ECO:0000256" key="1">
    <source>
        <dbReference type="SAM" id="MobiDB-lite"/>
    </source>
</evidence>
<protein>
    <recommendedName>
        <fullName evidence="4">RNA 2'-phosphotransferase</fullName>
    </recommendedName>
</protein>
<evidence type="ECO:0008006" key="4">
    <source>
        <dbReference type="Google" id="ProtNLM"/>
    </source>
</evidence>
<organism evidence="2 3">
    <name type="scientific">Pleomorphomonas diazotrophica</name>
    <dbReference type="NCBI Taxonomy" id="1166257"/>
    <lineage>
        <taxon>Bacteria</taxon>
        <taxon>Pseudomonadati</taxon>
        <taxon>Pseudomonadota</taxon>
        <taxon>Alphaproteobacteria</taxon>
        <taxon>Hyphomicrobiales</taxon>
        <taxon>Pleomorphomonadaceae</taxon>
        <taxon>Pleomorphomonas</taxon>
    </lineage>
</organism>
<accession>A0A2N3LS95</accession>
<gene>
    <name evidence="2" type="ORF">CXZ10_19835</name>
</gene>
<dbReference type="InterPro" id="IPR042080">
    <property type="entry name" value="RNA_2'-PTrans_N"/>
</dbReference>
<reference evidence="2 3" key="1">
    <citation type="submission" date="2017-12" db="EMBL/GenBank/DDBJ databases">
        <title>Anaerobic carbon monoxide metabolism by Pleomorphomonas carboxyditropha sp. nov., a new mesophilic hydrogenogenic carboxidotroph.</title>
        <authorList>
            <person name="Esquivel-Elizondo S."/>
            <person name="Krajmalnik-Brown R."/>
        </authorList>
    </citation>
    <scope>NUCLEOTIDE SEQUENCE [LARGE SCALE GENOMIC DNA]</scope>
    <source>
        <strain evidence="2 3">R5-392</strain>
    </source>
</reference>
<name>A0A2N3LS95_9HYPH</name>
<dbReference type="Pfam" id="PF01885">
    <property type="entry name" value="PTS_2-RNA"/>
    <property type="match status" value="1"/>
</dbReference>
<dbReference type="InterPro" id="IPR002745">
    <property type="entry name" value="Ptrans_KptA/Tpt1"/>
</dbReference>
<dbReference type="EMBL" id="PJNW01000018">
    <property type="protein sequence ID" value="PKR87455.1"/>
    <property type="molecule type" value="Genomic_DNA"/>
</dbReference>
<dbReference type="GO" id="GO:0016740">
    <property type="term" value="F:transferase activity"/>
    <property type="evidence" value="ECO:0007669"/>
    <property type="project" value="InterPro"/>
</dbReference>
<dbReference type="Gene3D" id="1.10.10.970">
    <property type="entry name" value="RNA 2'-phosphotransferase, Tpt1/KptA family, N-terminal domain"/>
    <property type="match status" value="1"/>
</dbReference>
<evidence type="ECO:0000313" key="2">
    <source>
        <dbReference type="EMBL" id="PKR87455.1"/>
    </source>
</evidence>
<proteinExistence type="predicted"/>
<dbReference type="SUPFAM" id="SSF56399">
    <property type="entry name" value="ADP-ribosylation"/>
    <property type="match status" value="1"/>
</dbReference>
<comment type="caution">
    <text evidence="2">The sequence shown here is derived from an EMBL/GenBank/DDBJ whole genome shotgun (WGS) entry which is preliminary data.</text>
</comment>
<evidence type="ECO:0000313" key="3">
    <source>
        <dbReference type="Proteomes" id="UP000233491"/>
    </source>
</evidence>
<keyword evidence="3" id="KW-1185">Reference proteome</keyword>
<dbReference type="RefSeq" id="WP_101291113.1">
    <property type="nucleotide sequence ID" value="NZ_FOUQ01000010.1"/>
</dbReference>